<keyword evidence="1" id="KW-0812">Transmembrane</keyword>
<dbReference type="Pfam" id="PF18926">
    <property type="entry name" value="DUF5676"/>
    <property type="match status" value="1"/>
</dbReference>
<proteinExistence type="predicted"/>
<dbReference type="AlphaFoldDB" id="A0A1F5RX48"/>
<sequence>MKTIINTKHLLKVASAWVSIVYIVCYAGVAVYPPIRSLFMKYSLHAEVTFQSDFFGIGYFISGLIIWNIAAAAGVWLFAFLSNKIKR</sequence>
<feature type="transmembrane region" description="Helical" evidence="1">
    <location>
        <begin position="55"/>
        <end position="81"/>
    </location>
</feature>
<evidence type="ECO:0000313" key="3">
    <source>
        <dbReference type="Proteomes" id="UP000178682"/>
    </source>
</evidence>
<gene>
    <name evidence="2" type="ORF">A3G56_00695</name>
</gene>
<evidence type="ECO:0000313" key="2">
    <source>
        <dbReference type="EMBL" id="OGF18996.1"/>
    </source>
</evidence>
<accession>A0A1F5RX48</accession>
<dbReference type="Proteomes" id="UP000178682">
    <property type="component" value="Unassembled WGS sequence"/>
</dbReference>
<keyword evidence="1" id="KW-0472">Membrane</keyword>
<feature type="transmembrane region" description="Helical" evidence="1">
    <location>
        <begin position="12"/>
        <end position="35"/>
    </location>
</feature>
<keyword evidence="1" id="KW-1133">Transmembrane helix</keyword>
<name>A0A1F5RX48_9BACT</name>
<protein>
    <submittedName>
        <fullName evidence="2">Uncharacterized protein</fullName>
    </submittedName>
</protein>
<evidence type="ECO:0000256" key="1">
    <source>
        <dbReference type="SAM" id="Phobius"/>
    </source>
</evidence>
<dbReference type="EMBL" id="MFFX01000034">
    <property type="protein sequence ID" value="OGF18996.1"/>
    <property type="molecule type" value="Genomic_DNA"/>
</dbReference>
<dbReference type="InterPro" id="IPR044020">
    <property type="entry name" value="DUF5676"/>
</dbReference>
<comment type="caution">
    <text evidence="2">The sequence shown here is derived from an EMBL/GenBank/DDBJ whole genome shotgun (WGS) entry which is preliminary data.</text>
</comment>
<reference evidence="2 3" key="1">
    <citation type="journal article" date="2016" name="Nat. Commun.">
        <title>Thousands of microbial genomes shed light on interconnected biogeochemical processes in an aquifer system.</title>
        <authorList>
            <person name="Anantharaman K."/>
            <person name="Brown C.T."/>
            <person name="Hug L.A."/>
            <person name="Sharon I."/>
            <person name="Castelle C.J."/>
            <person name="Probst A.J."/>
            <person name="Thomas B.C."/>
            <person name="Singh A."/>
            <person name="Wilkins M.J."/>
            <person name="Karaoz U."/>
            <person name="Brodie E.L."/>
            <person name="Williams K.H."/>
            <person name="Hubbard S.S."/>
            <person name="Banfield J.F."/>
        </authorList>
    </citation>
    <scope>NUCLEOTIDE SEQUENCE [LARGE SCALE GENOMIC DNA]</scope>
</reference>
<organism evidence="2 3">
    <name type="scientific">Candidatus Falkowbacteria bacterium RIFCSPLOWO2_12_FULL_45_10</name>
    <dbReference type="NCBI Taxonomy" id="1797990"/>
    <lineage>
        <taxon>Bacteria</taxon>
        <taxon>Candidatus Falkowiibacteriota</taxon>
    </lineage>
</organism>